<dbReference type="Gene3D" id="3.30.386.10">
    <property type="entry name" value="Chitosanase, subunit A, domain 2"/>
    <property type="match status" value="1"/>
</dbReference>
<evidence type="ECO:0008006" key="3">
    <source>
        <dbReference type="Google" id="ProtNLM"/>
    </source>
</evidence>
<gene>
    <name evidence="1" type="ORF">LPJ64_005676</name>
</gene>
<keyword evidence="2" id="KW-1185">Reference proteome</keyword>
<organism evidence="1 2">
    <name type="scientific">Coemansia asiatica</name>
    <dbReference type="NCBI Taxonomy" id="1052880"/>
    <lineage>
        <taxon>Eukaryota</taxon>
        <taxon>Fungi</taxon>
        <taxon>Fungi incertae sedis</taxon>
        <taxon>Zoopagomycota</taxon>
        <taxon>Kickxellomycotina</taxon>
        <taxon>Kickxellomycetes</taxon>
        <taxon>Kickxellales</taxon>
        <taxon>Kickxellaceae</taxon>
        <taxon>Coemansia</taxon>
    </lineage>
</organism>
<sequence>NLHDGRGYTAGIVGFCTGTADAWEVVKQYHKLTGNSDAFSPLDKRLEQLAESGSDSTSGISNYCKTWGNLAKTDSRFRQAQDIIRDETYIDPSQKYADKLGLKFSISQAQLYDTGVQHGTGNDADGLGGLIKRTNNKFKSDAPGNSGSTLNINGHKVDEIVWLKKFLDARTDDLKHPREEENRGGNYWAQTVYRVKSYQYAIDKKQYTWDGSVQVLDNDGKPKTNGDTGFHYDYCENLGDGRGFTAGIAGFCTGTGDAWDVIQEYHKLSGDNDDFSSMDSTLEKLANDGSDSTSGIGNYCSLWKKLGKSDANFQKAQDNIRDQLYFDPSQKHAATLGLKLSITQGQLYDTGIQHGTGTDADGLGALIDDTNKSFTSDQAGDSGSTLTINGHQVDEIVWLKKFLDVRTADLKNPKEKDNQGGNYWAQTTYRIESYQYILDQKEYKWGGSVKILDNDGKPTTYLGDGRGITAGIAGFCTGTGDAWEMIKVYHQLSGGNDDFSPMDSVLEKYANAESDSQAGLKNYCKVFADLAKNDPKFRQAQDKMRNEMYLAPSQELADQVGFKLSISQGQMYDTGLMHGPGDDPDGLGSIIKETNESFTSNANGDSGSTLDISGHQVDEIVWLEKFLEIRSDHLTNPRDPDNQGGNYWAQTLYRIESYQNAIDQKEYKWTGSVKLLDNDGNPITVTCTNSLRKRALRRVYRRDTLSNRAFVNE</sequence>
<evidence type="ECO:0000313" key="1">
    <source>
        <dbReference type="EMBL" id="KAJ1642479.1"/>
    </source>
</evidence>
<reference evidence="1" key="1">
    <citation type="submission" date="2022-07" db="EMBL/GenBank/DDBJ databases">
        <title>Phylogenomic reconstructions and comparative analyses of Kickxellomycotina fungi.</title>
        <authorList>
            <person name="Reynolds N.K."/>
            <person name="Stajich J.E."/>
            <person name="Barry K."/>
            <person name="Grigoriev I.V."/>
            <person name="Crous P."/>
            <person name="Smith M.E."/>
        </authorList>
    </citation>
    <scope>NUCLEOTIDE SEQUENCE</scope>
    <source>
        <strain evidence="1">NBRC 105413</strain>
    </source>
</reference>
<dbReference type="SUPFAM" id="SSF53955">
    <property type="entry name" value="Lysozyme-like"/>
    <property type="match status" value="3"/>
</dbReference>
<dbReference type="InterPro" id="IPR023346">
    <property type="entry name" value="Lysozyme-like_dom_sf"/>
</dbReference>
<dbReference type="GO" id="GO:0005576">
    <property type="term" value="C:extracellular region"/>
    <property type="evidence" value="ECO:0007669"/>
    <property type="project" value="InterPro"/>
</dbReference>
<proteinExistence type="predicted"/>
<protein>
    <recommendedName>
        <fullName evidence="3">Chitosanase</fullName>
    </recommendedName>
</protein>
<comment type="caution">
    <text evidence="1">The sequence shown here is derived from an EMBL/GenBank/DDBJ whole genome shotgun (WGS) entry which is preliminary data.</text>
</comment>
<dbReference type="EMBL" id="JANBOH010000393">
    <property type="protein sequence ID" value="KAJ1642479.1"/>
    <property type="molecule type" value="Genomic_DNA"/>
</dbReference>
<dbReference type="GO" id="GO:0016977">
    <property type="term" value="F:chitosanase activity"/>
    <property type="evidence" value="ECO:0007669"/>
    <property type="project" value="InterPro"/>
</dbReference>
<dbReference type="Pfam" id="PF01374">
    <property type="entry name" value="Glyco_hydro_46"/>
    <property type="match status" value="3"/>
</dbReference>
<accession>A0A9W7XGP1</accession>
<dbReference type="InterPro" id="IPR000400">
    <property type="entry name" value="Glyco_hydro_46"/>
</dbReference>
<name>A0A9W7XGP1_9FUNG</name>
<dbReference type="GO" id="GO:0005975">
    <property type="term" value="P:carbohydrate metabolic process"/>
    <property type="evidence" value="ECO:0007669"/>
    <property type="project" value="InterPro"/>
</dbReference>
<dbReference type="Gene3D" id="1.20.141.10">
    <property type="entry name" value="Chitosanase, subunit A, domain 1"/>
    <property type="match status" value="3"/>
</dbReference>
<evidence type="ECO:0000313" key="2">
    <source>
        <dbReference type="Proteomes" id="UP001145021"/>
    </source>
</evidence>
<dbReference type="InterPro" id="IPR023099">
    <property type="entry name" value="Glyco_hydro_46_N"/>
</dbReference>
<dbReference type="Proteomes" id="UP001145021">
    <property type="component" value="Unassembled WGS sequence"/>
</dbReference>
<feature type="non-terminal residue" evidence="1">
    <location>
        <position position="1"/>
    </location>
</feature>
<dbReference type="AlphaFoldDB" id="A0A9W7XGP1"/>